<evidence type="ECO:0000313" key="2">
    <source>
        <dbReference type="EMBL" id="HIZ72960.1"/>
    </source>
</evidence>
<evidence type="ECO:0000313" key="3">
    <source>
        <dbReference type="Proteomes" id="UP000824102"/>
    </source>
</evidence>
<dbReference type="Proteomes" id="UP000824102">
    <property type="component" value="Unassembled WGS sequence"/>
</dbReference>
<sequence>MMNFILTDEYFKARGSVRAKRPAPLQTLSCARNDSACFQLLAETGTRCILDPGTSPALTYELGLPRFRIAVEAPFACTVRTEGYLEDENGIPCAEVLHNGPQTYEGGLFAPAHILVDVPADAKAGQYPITVRVFRAVGAFAEEKVFESTLTLNVCSYVLPSPQQWRCHLDLWQHNSNIARTFGTELWSDEHFAKMEQVIATLADLGQRSITVVAGDCPWRGWGCYLLKDHPATLFEYSMIAVTQEKDGRFSYDFSALRRYIELCFSYGIRGDITLYGLMGIWSHMPLFAGSAPEDYPEQVLIRYLDEADGCFKYLKKTEDILAYIRALFDALREMGVFDLVRIGADEPADLAAYRKNVALLRSLAPDIKFKMALDKTAAIRTFCEDTDDIAASFPCSCENRALLKDVKQKKGTRLLFYVCNIPKNAPNTVLHNELYESTALAAIGYRFGFDGFLRWAYTCWTERPLEDIRYNNTALPAGDVNFLYPAKSGGVLFSIRYFALRKMLQIYEMLHLLKDRGREEAIEEALSLILKNKEVSTYMKDDFCTNEGIFSEENKDYLAFYDALLRALTEGNG</sequence>
<name>A0A9D2G5Z3_9FIRM</name>
<organism evidence="2 3">
    <name type="scientific">Candidatus Gallimonas intestinavium</name>
    <dbReference type="NCBI Taxonomy" id="2838603"/>
    <lineage>
        <taxon>Bacteria</taxon>
        <taxon>Bacillati</taxon>
        <taxon>Bacillota</taxon>
        <taxon>Clostridia</taxon>
        <taxon>Candidatus Gallimonas</taxon>
    </lineage>
</organism>
<proteinExistence type="predicted"/>
<reference evidence="2" key="1">
    <citation type="journal article" date="2021" name="PeerJ">
        <title>Extensive microbial diversity within the chicken gut microbiome revealed by metagenomics and culture.</title>
        <authorList>
            <person name="Gilroy R."/>
            <person name="Ravi A."/>
            <person name="Getino M."/>
            <person name="Pursley I."/>
            <person name="Horton D.L."/>
            <person name="Alikhan N.F."/>
            <person name="Baker D."/>
            <person name="Gharbi K."/>
            <person name="Hall N."/>
            <person name="Watson M."/>
            <person name="Adriaenssens E.M."/>
            <person name="Foster-Nyarko E."/>
            <person name="Jarju S."/>
            <person name="Secka A."/>
            <person name="Antonio M."/>
            <person name="Oren A."/>
            <person name="Chaudhuri R.R."/>
            <person name="La Ragione R."/>
            <person name="Hildebrand F."/>
            <person name="Pallen M.J."/>
        </authorList>
    </citation>
    <scope>NUCLEOTIDE SEQUENCE</scope>
    <source>
        <strain evidence="2">ChiW7-2402</strain>
    </source>
</reference>
<dbReference type="EMBL" id="DXBB01000073">
    <property type="protein sequence ID" value="HIZ72960.1"/>
    <property type="molecule type" value="Genomic_DNA"/>
</dbReference>
<dbReference type="InterPro" id="IPR025150">
    <property type="entry name" value="GH123_cat"/>
</dbReference>
<evidence type="ECO:0000259" key="1">
    <source>
        <dbReference type="Pfam" id="PF13320"/>
    </source>
</evidence>
<dbReference type="AlphaFoldDB" id="A0A9D2G5Z3"/>
<gene>
    <name evidence="2" type="ORF">H9964_05225</name>
</gene>
<feature type="domain" description="Glycoside hydrolase 123 catalytic" evidence="1">
    <location>
        <begin position="172"/>
        <end position="514"/>
    </location>
</feature>
<reference evidence="2" key="2">
    <citation type="submission" date="2021-04" db="EMBL/GenBank/DDBJ databases">
        <authorList>
            <person name="Gilroy R."/>
        </authorList>
    </citation>
    <scope>NUCLEOTIDE SEQUENCE</scope>
    <source>
        <strain evidence="2">ChiW7-2402</strain>
    </source>
</reference>
<protein>
    <submittedName>
        <fullName evidence="2">DUF4091 domain-containing protein</fullName>
    </submittedName>
</protein>
<accession>A0A9D2G5Z3</accession>
<comment type="caution">
    <text evidence="2">The sequence shown here is derived from an EMBL/GenBank/DDBJ whole genome shotgun (WGS) entry which is preliminary data.</text>
</comment>
<dbReference type="Pfam" id="PF13320">
    <property type="entry name" value="GH123_cat"/>
    <property type="match status" value="1"/>
</dbReference>